<comment type="caution">
    <text evidence="1">The sequence shown here is derived from an EMBL/GenBank/DDBJ whole genome shotgun (WGS) entry which is preliminary data.</text>
</comment>
<name>A0ABN3Y533_9ENTE</name>
<keyword evidence="2" id="KW-1185">Reference proteome</keyword>
<dbReference type="Proteomes" id="UP001501577">
    <property type="component" value="Unassembled WGS sequence"/>
</dbReference>
<sequence length="91" mass="10723">MRSLNKKKQSLRKELENTYLENTIEQKILDSAIVRLNNGQKEKDVLKEVKSQFRKLALNKKISQKGLSLYTELQRPKRDVDIALSSMTWFQ</sequence>
<dbReference type="RefSeq" id="WP_245610125.1">
    <property type="nucleotide sequence ID" value="NZ_BAAAXQ010000044.1"/>
</dbReference>
<evidence type="ECO:0000313" key="2">
    <source>
        <dbReference type="Proteomes" id="UP001501577"/>
    </source>
</evidence>
<protein>
    <submittedName>
        <fullName evidence="1">Uncharacterized protein</fullName>
    </submittedName>
</protein>
<proteinExistence type="predicted"/>
<reference evidence="1 2" key="1">
    <citation type="journal article" date="2019" name="Int. J. Syst. Evol. Microbiol.">
        <title>The Global Catalogue of Microorganisms (GCM) 10K type strain sequencing project: providing services to taxonomists for standard genome sequencing and annotation.</title>
        <authorList>
            <consortium name="The Broad Institute Genomics Platform"/>
            <consortium name="The Broad Institute Genome Sequencing Center for Infectious Disease"/>
            <person name="Wu L."/>
            <person name="Ma J."/>
        </authorList>
    </citation>
    <scope>NUCLEOTIDE SEQUENCE [LARGE SCALE GENOMIC DNA]</scope>
    <source>
        <strain evidence="1 2">JCM 8736</strain>
    </source>
</reference>
<accession>A0ABN3Y533</accession>
<gene>
    <name evidence="1" type="ORF">GCM10019998_14170</name>
</gene>
<evidence type="ECO:0000313" key="1">
    <source>
        <dbReference type="EMBL" id="GAA3018836.1"/>
    </source>
</evidence>
<organism evidence="1 2">
    <name type="scientific">Tetragenococcus solitarius</name>
    <dbReference type="NCBI Taxonomy" id="71453"/>
    <lineage>
        <taxon>Bacteria</taxon>
        <taxon>Bacillati</taxon>
        <taxon>Bacillota</taxon>
        <taxon>Bacilli</taxon>
        <taxon>Lactobacillales</taxon>
        <taxon>Enterococcaceae</taxon>
        <taxon>Tetragenococcus</taxon>
    </lineage>
</organism>
<dbReference type="EMBL" id="BAAAXQ010000044">
    <property type="protein sequence ID" value="GAA3018836.1"/>
    <property type="molecule type" value="Genomic_DNA"/>
</dbReference>